<feature type="domain" description="Nudix hydrolase" evidence="3">
    <location>
        <begin position="5"/>
        <end position="135"/>
    </location>
</feature>
<dbReference type="OrthoDB" id="9804442at2"/>
<dbReference type="PRINTS" id="PR00502">
    <property type="entry name" value="NUDIXFAMILY"/>
</dbReference>
<dbReference type="AlphaFoldDB" id="A0A0F0GFR4"/>
<name>A0A0F0GFR4_LENAE</name>
<dbReference type="PROSITE" id="PS51462">
    <property type="entry name" value="NUDIX"/>
    <property type="match status" value="1"/>
</dbReference>
<dbReference type="InterPro" id="IPR000086">
    <property type="entry name" value="NUDIX_hydrolase_dom"/>
</dbReference>
<evidence type="ECO:0000313" key="5">
    <source>
        <dbReference type="Proteomes" id="UP000033393"/>
    </source>
</evidence>
<evidence type="ECO:0000256" key="1">
    <source>
        <dbReference type="ARBA" id="ARBA00001946"/>
    </source>
</evidence>
<gene>
    <name evidence="4" type="ORF">UK23_37465</name>
</gene>
<dbReference type="PANTHER" id="PTHR43046:SF14">
    <property type="entry name" value="MUTT_NUDIX FAMILY PROTEIN"/>
    <property type="match status" value="1"/>
</dbReference>
<keyword evidence="5" id="KW-1185">Reference proteome</keyword>
<dbReference type="InterPro" id="IPR020476">
    <property type="entry name" value="Nudix_hydrolase"/>
</dbReference>
<dbReference type="GO" id="GO:0016787">
    <property type="term" value="F:hydrolase activity"/>
    <property type="evidence" value="ECO:0007669"/>
    <property type="project" value="UniProtKB-KW"/>
</dbReference>
<dbReference type="Proteomes" id="UP000033393">
    <property type="component" value="Unassembled WGS sequence"/>
</dbReference>
<proteinExistence type="predicted"/>
<evidence type="ECO:0000259" key="3">
    <source>
        <dbReference type="PROSITE" id="PS51462"/>
    </source>
</evidence>
<evidence type="ECO:0000313" key="4">
    <source>
        <dbReference type="EMBL" id="KJK42384.1"/>
    </source>
</evidence>
<dbReference type="RefSeq" id="WP_045316513.1">
    <property type="nucleotide sequence ID" value="NZ_JYJG01000353.1"/>
</dbReference>
<evidence type="ECO:0000256" key="2">
    <source>
        <dbReference type="ARBA" id="ARBA00022801"/>
    </source>
</evidence>
<dbReference type="PANTHER" id="PTHR43046">
    <property type="entry name" value="GDP-MANNOSE MANNOSYL HYDROLASE"/>
    <property type="match status" value="1"/>
</dbReference>
<organism evidence="4 5">
    <name type="scientific">Lentzea aerocolonigenes</name>
    <name type="common">Lechevalieria aerocolonigenes</name>
    <name type="synonym">Saccharothrix aerocolonigenes</name>
    <dbReference type="NCBI Taxonomy" id="68170"/>
    <lineage>
        <taxon>Bacteria</taxon>
        <taxon>Bacillati</taxon>
        <taxon>Actinomycetota</taxon>
        <taxon>Actinomycetes</taxon>
        <taxon>Pseudonocardiales</taxon>
        <taxon>Pseudonocardiaceae</taxon>
        <taxon>Lentzea</taxon>
    </lineage>
</organism>
<dbReference type="CDD" id="cd02883">
    <property type="entry name" value="NUDIX_Hydrolase"/>
    <property type="match status" value="1"/>
</dbReference>
<sequence>MRAKKQRVAAYGVCINENDEILLARWLGPNGKMWILPGGGIDHGEHPHDAVIREYMEETGFEIEVLRLLGIDSEFREEQDRDYHALRIMYEVRITGGELRYEVDGTTDLAQWFPLADIGQLERVASLDTALGLYRTTPPAGILR</sequence>
<protein>
    <recommendedName>
        <fullName evidence="3">Nudix hydrolase domain-containing protein</fullName>
    </recommendedName>
</protein>
<comment type="cofactor">
    <cofactor evidence="1">
        <name>Mg(2+)</name>
        <dbReference type="ChEBI" id="CHEBI:18420"/>
    </cofactor>
</comment>
<dbReference type="PATRIC" id="fig|68170.10.peg.9774"/>
<accession>A0A0F0GFR4</accession>
<dbReference type="SUPFAM" id="SSF55811">
    <property type="entry name" value="Nudix"/>
    <property type="match status" value="1"/>
</dbReference>
<dbReference type="EMBL" id="JYJG01000353">
    <property type="protein sequence ID" value="KJK42384.1"/>
    <property type="molecule type" value="Genomic_DNA"/>
</dbReference>
<keyword evidence="2" id="KW-0378">Hydrolase</keyword>
<dbReference type="Pfam" id="PF00293">
    <property type="entry name" value="NUDIX"/>
    <property type="match status" value="1"/>
</dbReference>
<reference evidence="4 5" key="1">
    <citation type="submission" date="2015-02" db="EMBL/GenBank/DDBJ databases">
        <authorList>
            <person name="Ju K.-S."/>
            <person name="Doroghazi J.R."/>
            <person name="Metcalf W."/>
        </authorList>
    </citation>
    <scope>NUCLEOTIDE SEQUENCE [LARGE SCALE GENOMIC DNA]</scope>
    <source>
        <strain evidence="4 5">NRRL B-16140</strain>
    </source>
</reference>
<dbReference type="Gene3D" id="3.90.79.10">
    <property type="entry name" value="Nucleoside Triphosphate Pyrophosphohydrolase"/>
    <property type="match status" value="1"/>
</dbReference>
<dbReference type="STRING" id="68170.GCA_000974445_06553"/>
<dbReference type="InterPro" id="IPR015797">
    <property type="entry name" value="NUDIX_hydrolase-like_dom_sf"/>
</dbReference>
<comment type="caution">
    <text evidence="4">The sequence shown here is derived from an EMBL/GenBank/DDBJ whole genome shotgun (WGS) entry which is preliminary data.</text>
</comment>